<feature type="region of interest" description="Disordered" evidence="1">
    <location>
        <begin position="31"/>
        <end position="78"/>
    </location>
</feature>
<evidence type="ECO:0000313" key="3">
    <source>
        <dbReference type="Proteomes" id="UP001331761"/>
    </source>
</evidence>
<dbReference type="EMBL" id="WIXE01010053">
    <property type="protein sequence ID" value="KAK5977917.1"/>
    <property type="molecule type" value="Genomic_DNA"/>
</dbReference>
<gene>
    <name evidence="2" type="ORF">GCK32_019601</name>
</gene>
<keyword evidence="3" id="KW-1185">Reference proteome</keyword>
<dbReference type="AlphaFoldDB" id="A0AAN8FFQ4"/>
<reference evidence="2 3" key="1">
    <citation type="submission" date="2019-10" db="EMBL/GenBank/DDBJ databases">
        <title>Assembly and Annotation for the nematode Trichostrongylus colubriformis.</title>
        <authorList>
            <person name="Martin J."/>
        </authorList>
    </citation>
    <scope>NUCLEOTIDE SEQUENCE [LARGE SCALE GENOMIC DNA]</scope>
    <source>
        <strain evidence="2">G859</strain>
        <tissue evidence="2">Whole worm</tissue>
    </source>
</reference>
<feature type="compositionally biased region" description="Polar residues" evidence="1">
    <location>
        <begin position="59"/>
        <end position="70"/>
    </location>
</feature>
<protein>
    <submittedName>
        <fullName evidence="2">Uncharacterized protein</fullName>
    </submittedName>
</protein>
<evidence type="ECO:0000256" key="1">
    <source>
        <dbReference type="SAM" id="MobiDB-lite"/>
    </source>
</evidence>
<accession>A0AAN8FFQ4</accession>
<proteinExistence type="predicted"/>
<dbReference type="Proteomes" id="UP001331761">
    <property type="component" value="Unassembled WGS sequence"/>
</dbReference>
<sequence>MCFAFGFNTPCLASQVHIDLAQVAARRLSSSVAPLSSREDADPRPVTCFWNEDGRPDGPSSSETLTQSRIQPFVSDLA</sequence>
<name>A0AAN8FFQ4_TRICO</name>
<organism evidence="2 3">
    <name type="scientific">Trichostrongylus colubriformis</name>
    <name type="common">Black scour worm</name>
    <dbReference type="NCBI Taxonomy" id="6319"/>
    <lineage>
        <taxon>Eukaryota</taxon>
        <taxon>Metazoa</taxon>
        <taxon>Ecdysozoa</taxon>
        <taxon>Nematoda</taxon>
        <taxon>Chromadorea</taxon>
        <taxon>Rhabditida</taxon>
        <taxon>Rhabditina</taxon>
        <taxon>Rhabditomorpha</taxon>
        <taxon>Strongyloidea</taxon>
        <taxon>Trichostrongylidae</taxon>
        <taxon>Trichostrongylus</taxon>
    </lineage>
</organism>
<evidence type="ECO:0000313" key="2">
    <source>
        <dbReference type="EMBL" id="KAK5977917.1"/>
    </source>
</evidence>
<comment type="caution">
    <text evidence="2">The sequence shown here is derived from an EMBL/GenBank/DDBJ whole genome shotgun (WGS) entry which is preliminary data.</text>
</comment>